<protein>
    <submittedName>
        <fullName evidence="1">Uncharacterized protein</fullName>
    </submittedName>
</protein>
<accession>A0A0L6VSL4</accession>
<dbReference type="Proteomes" id="UP000037035">
    <property type="component" value="Unassembled WGS sequence"/>
</dbReference>
<gene>
    <name evidence="1" type="ORF">VP01_1177g2</name>
</gene>
<dbReference type="EMBL" id="LAVV01001976">
    <property type="protein sequence ID" value="KNZ63180.1"/>
    <property type="molecule type" value="Genomic_DNA"/>
</dbReference>
<evidence type="ECO:0000313" key="1">
    <source>
        <dbReference type="EMBL" id="KNZ63180.1"/>
    </source>
</evidence>
<keyword evidence="2" id="KW-1185">Reference proteome</keyword>
<dbReference type="AlphaFoldDB" id="A0A0L6VSL4"/>
<reference evidence="1 2" key="1">
    <citation type="submission" date="2015-08" db="EMBL/GenBank/DDBJ databases">
        <title>Next Generation Sequencing and Analysis of the Genome of Puccinia sorghi L Schw, the Causal Agent of Maize Common Rust.</title>
        <authorList>
            <person name="Rochi L."/>
            <person name="Burguener G."/>
            <person name="Darino M."/>
            <person name="Turjanski A."/>
            <person name="Kreff E."/>
            <person name="Dieguez M.J."/>
            <person name="Sacco F."/>
        </authorList>
    </citation>
    <scope>NUCLEOTIDE SEQUENCE [LARGE SCALE GENOMIC DNA]</scope>
    <source>
        <strain evidence="1 2">RO10H11247</strain>
    </source>
</reference>
<proteinExistence type="predicted"/>
<evidence type="ECO:0000313" key="2">
    <source>
        <dbReference type="Proteomes" id="UP000037035"/>
    </source>
</evidence>
<name>A0A0L6VSL4_9BASI</name>
<sequence length="510" mass="58228">MGVCLGKEIKACCFHFLNSSSSSPPRMDGGCMHGLTKKKRRKIKSVAACSLERKPARIPSRASRLHIERRHDRLLIHQRPNINYNLCPLSKSGFPHLLHLTPDQEFASISFPIYHHHYHLSRRRSYSRNMRRVAEYLVVSLSLLHGKMYLEAIPSHHRPASQDASNDYITTEGQMMMPSKGPCCWVSSSLHASVAHVHLTNTTKTGGACCLARQRRLRTWVRKKRDHFHGNWVNNHCKKNFGACCMSTAGSPIYKALFEKFLNHFLNLFENKFKLSIQKLGVIINNFWSKHQILEHEILALKCNPIISTPAHFTAWPCGTCCLSKDHRNNLWCTFGTSSIQTLKFLGALEQQLNPSWSWEPGGYNQEHLLGSGGWFMAGLSMCLWGRLQQEICKVSTGKNATAQTCTDPVNSKKIKLKDFKSSKPLYEESLRDFLCNNHAHSLIVKLEPKMCMLYVQKMVRHKYVQPPHKFIMLEEKCQIIKLHNTKGPFLGPDMCYCLGFCIGLIVSLL</sequence>
<dbReference type="VEuPathDB" id="FungiDB:VP01_1177g2"/>
<organism evidence="1 2">
    <name type="scientific">Puccinia sorghi</name>
    <dbReference type="NCBI Taxonomy" id="27349"/>
    <lineage>
        <taxon>Eukaryota</taxon>
        <taxon>Fungi</taxon>
        <taxon>Dikarya</taxon>
        <taxon>Basidiomycota</taxon>
        <taxon>Pucciniomycotina</taxon>
        <taxon>Pucciniomycetes</taxon>
        <taxon>Pucciniales</taxon>
        <taxon>Pucciniaceae</taxon>
        <taxon>Puccinia</taxon>
    </lineage>
</organism>
<comment type="caution">
    <text evidence="1">The sequence shown here is derived from an EMBL/GenBank/DDBJ whole genome shotgun (WGS) entry which is preliminary data.</text>
</comment>